<dbReference type="AlphaFoldDB" id="A0AAV4LR60"/>
<accession>A0AAV4LR60</accession>
<sequence>MRYIVITLPIDTPLSALVDPYYDCPSNLKEAVDWILRVTGKDGGGGSGDGTDALTKQVKTLLESVKGFDAGTGVDIQKVISALNNGDIVTKLAEGLQQFIGYKSGSNPHGHITGAGIAPSNIATHRLCDAAIAFTIGVLEGCKSNHYKGVVLNDSKYAKINEAIKHLQGCYGQGPKGFTSAASKIKNALQDVKGNVRSFLVDVGSQFQTFDTNVKSQTQPSNVAQKIGDYLKGVFKGSGNGWGGDAEQAATKLQTLVQKFKSNNAYDTSDSTFPQNIRNVENNLITNNAISAVKPILTAGKNAFMGALKMPNYMRMDYKGADSITWTAGNNDVQTCAKIFLGCLPLYYQALTYLYWKCAPNSGGWNAMTLGGGPLKDFLYSMWYDPSKVNVVKRGSDLVTFLDGKFADFEEQLTSQNRSYPHFLKELHGNAKQKLSNAATDCPLSALFYGASCYFTCKQSQIATPNKSPSTIREMLYFLAALPFSSSYERLEKHIENLLPNELDVADSASSKSGADKSSDEPWLHSLFSNSEFKLNYPMSGSAIFNALSNYTYALQFQLTFLYKQCVNGFSDRCGWLQCKFGSTINQNFNGSVQSWLCSTPDCEKFYYCQHNSDSCNHYNNCGSTASQASPLQAFLTDDLIGFLRDPSASSDHMAQHPPGSMCHVPMGFKNHTRQESVGGYDIFYVVKPFCERPTSPLRQLSEKLGCLTKRTPRTLGDLFGFIWHLNGQLFKTRPTPKRLAAMLVKALETNSHKVPQFLLEILTGLAGSAPQSHSSPSVLSRSFETMAPAIPFLYRLFMAEDFNSLPGTLFDLNQHCHEKENKSDAIVGGQKPRTITVLNHKSGECTTSPNDLWSIFQPVALKPSQPGDTDTHAACRGKDCGGYLYPLTSAHGTTFAPKHASAYLTLGSKRFLMSLCISNAAPHLGVSRANAPPASMAPHPANVIPSLSAAAYCPCYIAMVSTTTVSLI</sequence>
<keyword evidence="2" id="KW-1185">Reference proteome</keyword>
<dbReference type="EMBL" id="BPLF01000001">
    <property type="protein sequence ID" value="GIX62282.1"/>
    <property type="molecule type" value="Genomic_DNA"/>
</dbReference>
<reference evidence="1 2" key="1">
    <citation type="submission" date="2021-06" db="EMBL/GenBank/DDBJ databases">
        <title>Genome sequence of Babesia caballi.</title>
        <authorList>
            <person name="Yamagishi J."/>
            <person name="Kidaka T."/>
            <person name="Ochi A."/>
        </authorList>
    </citation>
    <scope>NUCLEOTIDE SEQUENCE [LARGE SCALE GENOMIC DNA]</scope>
    <source>
        <strain evidence="1">USDA-D6B2</strain>
    </source>
</reference>
<dbReference type="InterPro" id="IPR024751">
    <property type="entry name" value="VESA1"/>
</dbReference>
<comment type="caution">
    <text evidence="1">The sequence shown here is derived from an EMBL/GenBank/DDBJ whole genome shotgun (WGS) entry which is preliminary data.</text>
</comment>
<dbReference type="Pfam" id="PF12785">
    <property type="entry name" value="VESA1_N"/>
    <property type="match status" value="2"/>
</dbReference>
<organism evidence="1 2">
    <name type="scientific">Babesia caballi</name>
    <dbReference type="NCBI Taxonomy" id="5871"/>
    <lineage>
        <taxon>Eukaryota</taxon>
        <taxon>Sar</taxon>
        <taxon>Alveolata</taxon>
        <taxon>Apicomplexa</taxon>
        <taxon>Aconoidasida</taxon>
        <taxon>Piroplasmida</taxon>
        <taxon>Babesiidae</taxon>
        <taxon>Babesia</taxon>
    </lineage>
</organism>
<name>A0AAV4LR60_BABCB</name>
<evidence type="ECO:0000313" key="1">
    <source>
        <dbReference type="EMBL" id="GIX62282.1"/>
    </source>
</evidence>
<gene>
    <name evidence="1" type="ORF">BcabD6B2_17170</name>
</gene>
<dbReference type="GeneID" id="94193763"/>
<dbReference type="Proteomes" id="UP001497744">
    <property type="component" value="Unassembled WGS sequence"/>
</dbReference>
<protein>
    <submittedName>
        <fullName evidence="1">Uncharacterized protein</fullName>
    </submittedName>
</protein>
<evidence type="ECO:0000313" key="2">
    <source>
        <dbReference type="Proteomes" id="UP001497744"/>
    </source>
</evidence>
<proteinExistence type="predicted"/>
<dbReference type="RefSeq" id="XP_067714351.1">
    <property type="nucleotide sequence ID" value="XM_067858250.1"/>
</dbReference>